<dbReference type="GO" id="GO:0055085">
    <property type="term" value="P:transmembrane transport"/>
    <property type="evidence" value="ECO:0007669"/>
    <property type="project" value="InterPro"/>
</dbReference>
<keyword evidence="2 7" id="KW-0813">Transport</keyword>
<dbReference type="InterPro" id="IPR035906">
    <property type="entry name" value="MetI-like_sf"/>
</dbReference>
<evidence type="ECO:0000256" key="7">
    <source>
        <dbReference type="RuleBase" id="RU363032"/>
    </source>
</evidence>
<comment type="similarity">
    <text evidence="7">Belongs to the binding-protein-dependent transport system permease family.</text>
</comment>
<keyword evidence="3" id="KW-1003">Cell membrane</keyword>
<evidence type="ECO:0000256" key="3">
    <source>
        <dbReference type="ARBA" id="ARBA00022475"/>
    </source>
</evidence>
<organism evidence="9 10">
    <name type="scientific">Ilumatobacter fluminis</name>
    <dbReference type="NCBI Taxonomy" id="467091"/>
    <lineage>
        <taxon>Bacteria</taxon>
        <taxon>Bacillati</taxon>
        <taxon>Actinomycetota</taxon>
        <taxon>Acidimicrobiia</taxon>
        <taxon>Acidimicrobiales</taxon>
        <taxon>Ilumatobacteraceae</taxon>
        <taxon>Ilumatobacter</taxon>
    </lineage>
</organism>
<feature type="transmembrane region" description="Helical" evidence="7">
    <location>
        <begin position="370"/>
        <end position="396"/>
    </location>
</feature>
<accession>A0A4R7I452</accession>
<feature type="transmembrane region" description="Helical" evidence="7">
    <location>
        <begin position="30"/>
        <end position="48"/>
    </location>
</feature>
<feature type="transmembrane region" description="Helical" evidence="7">
    <location>
        <begin position="223"/>
        <end position="245"/>
    </location>
</feature>
<evidence type="ECO:0000313" key="10">
    <source>
        <dbReference type="Proteomes" id="UP000294558"/>
    </source>
</evidence>
<protein>
    <submittedName>
        <fullName evidence="9">Peptide/nickel transport system permease protein</fullName>
    </submittedName>
</protein>
<evidence type="ECO:0000256" key="6">
    <source>
        <dbReference type="ARBA" id="ARBA00023136"/>
    </source>
</evidence>
<dbReference type="OrthoDB" id="3171583at2"/>
<keyword evidence="5 7" id="KW-1133">Transmembrane helix</keyword>
<feature type="domain" description="ABC transmembrane type-1" evidence="8">
    <location>
        <begin position="185"/>
        <end position="393"/>
    </location>
</feature>
<dbReference type="PANTHER" id="PTHR43163:SF6">
    <property type="entry name" value="DIPEPTIDE TRANSPORT SYSTEM PERMEASE PROTEIN DPPB-RELATED"/>
    <property type="match status" value="1"/>
</dbReference>
<keyword evidence="10" id="KW-1185">Reference proteome</keyword>
<dbReference type="PANTHER" id="PTHR43163">
    <property type="entry name" value="DIPEPTIDE TRANSPORT SYSTEM PERMEASE PROTEIN DPPB-RELATED"/>
    <property type="match status" value="1"/>
</dbReference>
<dbReference type="CDD" id="cd06261">
    <property type="entry name" value="TM_PBP2"/>
    <property type="match status" value="1"/>
</dbReference>
<dbReference type="AlphaFoldDB" id="A0A4R7I452"/>
<evidence type="ECO:0000313" key="9">
    <source>
        <dbReference type="EMBL" id="TDT18034.1"/>
    </source>
</evidence>
<dbReference type="Pfam" id="PF00528">
    <property type="entry name" value="BPD_transp_1"/>
    <property type="match status" value="1"/>
</dbReference>
<comment type="caution">
    <text evidence="9">The sequence shown here is derived from an EMBL/GenBank/DDBJ whole genome shotgun (WGS) entry which is preliminary data.</text>
</comment>
<evidence type="ECO:0000256" key="4">
    <source>
        <dbReference type="ARBA" id="ARBA00022692"/>
    </source>
</evidence>
<evidence type="ECO:0000256" key="1">
    <source>
        <dbReference type="ARBA" id="ARBA00004651"/>
    </source>
</evidence>
<keyword evidence="4 7" id="KW-0812">Transmembrane</keyword>
<proteinExistence type="inferred from homology"/>
<keyword evidence="6 7" id="KW-0472">Membrane</keyword>
<feature type="transmembrane region" description="Helical" evidence="7">
    <location>
        <begin position="138"/>
        <end position="161"/>
    </location>
</feature>
<feature type="transmembrane region" description="Helical" evidence="7">
    <location>
        <begin position="265"/>
        <end position="286"/>
    </location>
</feature>
<dbReference type="GO" id="GO:0005886">
    <property type="term" value="C:plasma membrane"/>
    <property type="evidence" value="ECO:0007669"/>
    <property type="project" value="UniProtKB-SubCell"/>
</dbReference>
<dbReference type="RefSeq" id="WP_133870279.1">
    <property type="nucleotide sequence ID" value="NZ_JAVJPS010000044.1"/>
</dbReference>
<name>A0A4R7I452_9ACTN</name>
<dbReference type="PROSITE" id="PS50928">
    <property type="entry name" value="ABC_TM1"/>
    <property type="match status" value="1"/>
</dbReference>
<comment type="subcellular location">
    <subcellularLocation>
        <location evidence="1 7">Cell membrane</location>
        <topology evidence="1 7">Multi-pass membrane protein</topology>
    </subcellularLocation>
</comment>
<dbReference type="Proteomes" id="UP000294558">
    <property type="component" value="Unassembled WGS sequence"/>
</dbReference>
<reference evidence="9 10" key="1">
    <citation type="submission" date="2019-03" db="EMBL/GenBank/DDBJ databases">
        <title>Sequencing the genomes of 1000 actinobacteria strains.</title>
        <authorList>
            <person name="Klenk H.-P."/>
        </authorList>
    </citation>
    <scope>NUCLEOTIDE SEQUENCE [LARGE SCALE GENOMIC DNA]</scope>
    <source>
        <strain evidence="9 10">DSM 18936</strain>
    </source>
</reference>
<evidence type="ECO:0000256" key="2">
    <source>
        <dbReference type="ARBA" id="ARBA00022448"/>
    </source>
</evidence>
<sequence>MALTIILILIAALIAWIVYVAGWRFALQRLGGALLIVVLVTFLTSFLLRQTGADEEQKQVLVELGLPAESAPCVSALGTGADVDSVNQCVEERGLDQNVFGQYWTWASDVLSGDLGYAFYKNREPLTTTIEQRLPRTIFLFVYSQLIALALAVPLGIWAAYHAGKKSRNIPFWALPAGLLVMIGIAVGLGWSLAATLLIAVLIPVLIYSFLRGGPTGDNSVNAMAFVLLSLPVFVLGESLRYFLAIENDWYQLTGYAPWSEGASAHLQSVWLPALVLGLAATPVYLRLLRADMIQNLQQDYVAVAKAKGMSNTHILLRHVLRPSTLTLITVAGLNIAQLVNGAIVVEFIFDFDGMGGYLIEAVYRREFFAVQTLVALVAVVFVIANTLVDMLYTVVDPRVRAGDER</sequence>
<feature type="transmembrane region" description="Helical" evidence="7">
    <location>
        <begin position="181"/>
        <end position="211"/>
    </location>
</feature>
<dbReference type="SUPFAM" id="SSF161098">
    <property type="entry name" value="MetI-like"/>
    <property type="match status" value="1"/>
</dbReference>
<evidence type="ECO:0000259" key="8">
    <source>
        <dbReference type="PROSITE" id="PS50928"/>
    </source>
</evidence>
<dbReference type="Gene3D" id="1.10.3720.10">
    <property type="entry name" value="MetI-like"/>
    <property type="match status" value="1"/>
</dbReference>
<gene>
    <name evidence="9" type="ORF">BDK89_3648</name>
</gene>
<dbReference type="InterPro" id="IPR000515">
    <property type="entry name" value="MetI-like"/>
</dbReference>
<feature type="transmembrane region" description="Helical" evidence="7">
    <location>
        <begin position="326"/>
        <end position="350"/>
    </location>
</feature>
<evidence type="ECO:0000256" key="5">
    <source>
        <dbReference type="ARBA" id="ARBA00022989"/>
    </source>
</evidence>
<dbReference type="EMBL" id="SOAU01000001">
    <property type="protein sequence ID" value="TDT18034.1"/>
    <property type="molecule type" value="Genomic_DNA"/>
</dbReference>